<proteinExistence type="predicted"/>
<reference evidence="1" key="2">
    <citation type="journal article" date="2015" name="Fish Shellfish Immunol.">
        <title>Early steps in the European eel (Anguilla anguilla)-Vibrio vulnificus interaction in the gills: Role of the RtxA13 toxin.</title>
        <authorList>
            <person name="Callol A."/>
            <person name="Pajuelo D."/>
            <person name="Ebbesson L."/>
            <person name="Teles M."/>
            <person name="MacKenzie S."/>
            <person name="Amaro C."/>
        </authorList>
    </citation>
    <scope>NUCLEOTIDE SEQUENCE</scope>
</reference>
<protein>
    <submittedName>
        <fullName evidence="1">Uncharacterized protein</fullName>
    </submittedName>
</protein>
<reference evidence="1" key="1">
    <citation type="submission" date="2014-11" db="EMBL/GenBank/DDBJ databases">
        <authorList>
            <person name="Amaro Gonzalez C."/>
        </authorList>
    </citation>
    <scope>NUCLEOTIDE SEQUENCE</scope>
</reference>
<dbReference type="EMBL" id="GBXM01023301">
    <property type="protein sequence ID" value="JAH85276.1"/>
    <property type="molecule type" value="Transcribed_RNA"/>
</dbReference>
<dbReference type="AlphaFoldDB" id="A0A0E9W4Q4"/>
<name>A0A0E9W4Q4_ANGAN</name>
<organism evidence="1">
    <name type="scientific">Anguilla anguilla</name>
    <name type="common">European freshwater eel</name>
    <name type="synonym">Muraena anguilla</name>
    <dbReference type="NCBI Taxonomy" id="7936"/>
    <lineage>
        <taxon>Eukaryota</taxon>
        <taxon>Metazoa</taxon>
        <taxon>Chordata</taxon>
        <taxon>Craniata</taxon>
        <taxon>Vertebrata</taxon>
        <taxon>Euteleostomi</taxon>
        <taxon>Actinopterygii</taxon>
        <taxon>Neopterygii</taxon>
        <taxon>Teleostei</taxon>
        <taxon>Anguilliformes</taxon>
        <taxon>Anguillidae</taxon>
        <taxon>Anguilla</taxon>
    </lineage>
</organism>
<sequence>MDFATSSRSSVQNFNPNLCLILQQKCYSLQANDETEG</sequence>
<evidence type="ECO:0000313" key="1">
    <source>
        <dbReference type="EMBL" id="JAH85276.1"/>
    </source>
</evidence>
<accession>A0A0E9W4Q4</accession>